<evidence type="ECO:0000259" key="12">
    <source>
        <dbReference type="Pfam" id="PF07992"/>
    </source>
</evidence>
<evidence type="ECO:0000256" key="10">
    <source>
        <dbReference type="RuleBase" id="RU003691"/>
    </source>
</evidence>
<feature type="binding site" evidence="8">
    <location>
        <position position="51"/>
    </location>
    <ligand>
        <name>FAD</name>
        <dbReference type="ChEBI" id="CHEBI:57692"/>
    </ligand>
</feature>
<dbReference type="PANTHER" id="PTHR42737">
    <property type="entry name" value="GLUTATHIONE REDUCTASE"/>
    <property type="match status" value="1"/>
</dbReference>
<protein>
    <submittedName>
        <fullName evidence="13">NADPH-glutathione reductase</fullName>
    </submittedName>
</protein>
<evidence type="ECO:0000313" key="14">
    <source>
        <dbReference type="Proteomes" id="UP000199531"/>
    </source>
</evidence>
<keyword evidence="14" id="KW-1185">Reference proteome</keyword>
<organism evidence="13 14">
    <name type="scientific">Brachymonas denitrificans DSM 15123</name>
    <dbReference type="NCBI Taxonomy" id="1121117"/>
    <lineage>
        <taxon>Bacteria</taxon>
        <taxon>Pseudomonadati</taxon>
        <taxon>Pseudomonadota</taxon>
        <taxon>Betaproteobacteria</taxon>
        <taxon>Burkholderiales</taxon>
        <taxon>Comamonadaceae</taxon>
        <taxon>Brachymonas</taxon>
    </lineage>
</organism>
<name>A0A1H8KQV7_9BURK</name>
<dbReference type="Pfam" id="PF02852">
    <property type="entry name" value="Pyr_redox_dim"/>
    <property type="match status" value="1"/>
</dbReference>
<keyword evidence="2 10" id="KW-0285">Flavoprotein</keyword>
<feature type="domain" description="Pyridine nucleotide-disulphide oxidoreductase dimerisation" evidence="11">
    <location>
        <begin position="336"/>
        <end position="443"/>
    </location>
</feature>
<dbReference type="Pfam" id="PF07992">
    <property type="entry name" value="Pyr_redox_2"/>
    <property type="match status" value="1"/>
</dbReference>
<dbReference type="PRINTS" id="PR00411">
    <property type="entry name" value="PNDRDTASEI"/>
</dbReference>
<dbReference type="OrthoDB" id="178496at2"/>
<dbReference type="PRINTS" id="PR00368">
    <property type="entry name" value="FADPNR"/>
</dbReference>
<evidence type="ECO:0000256" key="2">
    <source>
        <dbReference type="ARBA" id="ARBA00022630"/>
    </source>
</evidence>
<sequence length="460" mass="48761">MHYDYDLITIGAGSGGVAASRRSAALGARVLIAEASRVGGTCVIRGCVPKKLMMYAAGFADSLQDARGYGWDFGEARFDMGRWAATKAKEIDRLENIYGTMLANAKVELVRGHARIVAPHTVEINGQRHTAERILIAAGGAPSSHAIPGLEHAMDSTALLDLQTVPDSLLVIGGGFIALEFASIMARLGAQVHLAYRNELPLRGFDHDLRVRVAGALQQAGVTLHQGVGLERLERDAEGFVLHRADGSTVRASAALNATGRHPNVEGLGLDSVGVQLNKKGAIEVDAFSKTSVDHIWAVGDVTDRVNLTPVAIAEGRAFAETEFGGTPRQIDHSLVASAVFTLPPIGTVGLTEEEAAKQGPVDVYVSDFRPMKDAFVDGNNRSYMKLLADANTGKVLGLHMIGADAPEIIQSLAVALSCGATKADFDRTIALHPSAAEEFVLMREPARRVGEPPGAEQQA</sequence>
<evidence type="ECO:0000256" key="3">
    <source>
        <dbReference type="ARBA" id="ARBA00022827"/>
    </source>
</evidence>
<evidence type="ECO:0000313" key="13">
    <source>
        <dbReference type="EMBL" id="SEN95283.1"/>
    </source>
</evidence>
<dbReference type="EMBL" id="FOCW01000012">
    <property type="protein sequence ID" value="SEN95283.1"/>
    <property type="molecule type" value="Genomic_DNA"/>
</dbReference>
<gene>
    <name evidence="13" type="ORF">SAMN02745977_02431</name>
</gene>
<dbReference type="PIRSF" id="PIRSF000350">
    <property type="entry name" value="Mercury_reductase_MerA"/>
    <property type="match status" value="1"/>
</dbReference>
<dbReference type="SUPFAM" id="SSF55424">
    <property type="entry name" value="FAD/NAD-linked reductases, dimerisation (C-terminal) domain"/>
    <property type="match status" value="1"/>
</dbReference>
<keyword evidence="5" id="KW-1015">Disulfide bond</keyword>
<dbReference type="AlphaFoldDB" id="A0A1H8KQV7"/>
<dbReference type="GO" id="GO:0050660">
    <property type="term" value="F:flavin adenine dinucleotide binding"/>
    <property type="evidence" value="ECO:0007669"/>
    <property type="project" value="InterPro"/>
</dbReference>
<comment type="similarity">
    <text evidence="1 10">Belongs to the class-I pyridine nucleotide-disulfide oxidoreductase family.</text>
</comment>
<dbReference type="InterPro" id="IPR023753">
    <property type="entry name" value="FAD/NAD-binding_dom"/>
</dbReference>
<evidence type="ECO:0000256" key="9">
    <source>
        <dbReference type="PIRSR" id="PIRSR000350-4"/>
    </source>
</evidence>
<dbReference type="GO" id="GO:0005829">
    <property type="term" value="C:cytosol"/>
    <property type="evidence" value="ECO:0007669"/>
    <property type="project" value="TreeGrafter"/>
</dbReference>
<dbReference type="InterPro" id="IPR016156">
    <property type="entry name" value="FAD/NAD-linked_Rdtase_dimer_sf"/>
</dbReference>
<dbReference type="GO" id="GO:0004362">
    <property type="term" value="F:glutathione-disulfide reductase (NADPH) activity"/>
    <property type="evidence" value="ECO:0007669"/>
    <property type="project" value="TreeGrafter"/>
</dbReference>
<feature type="binding site" evidence="8">
    <location>
        <begin position="173"/>
        <end position="180"/>
    </location>
    <ligand>
        <name>NAD(+)</name>
        <dbReference type="ChEBI" id="CHEBI:57540"/>
    </ligand>
</feature>
<dbReference type="PANTHER" id="PTHR42737:SF2">
    <property type="entry name" value="GLUTATHIONE REDUCTASE"/>
    <property type="match status" value="1"/>
</dbReference>
<evidence type="ECO:0000256" key="8">
    <source>
        <dbReference type="PIRSR" id="PIRSR000350-3"/>
    </source>
</evidence>
<feature type="binding site" evidence="8">
    <location>
        <position position="260"/>
    </location>
    <ligand>
        <name>NAD(+)</name>
        <dbReference type="ChEBI" id="CHEBI:57540"/>
    </ligand>
</feature>
<evidence type="ECO:0000256" key="5">
    <source>
        <dbReference type="ARBA" id="ARBA00023157"/>
    </source>
</evidence>
<feature type="domain" description="FAD/NAD(P)-binding" evidence="12">
    <location>
        <begin position="5"/>
        <end position="316"/>
    </location>
</feature>
<dbReference type="InterPro" id="IPR046952">
    <property type="entry name" value="GSHR/TRXR-like"/>
</dbReference>
<proteinExistence type="inferred from homology"/>
<reference evidence="13 14" key="1">
    <citation type="submission" date="2016-10" db="EMBL/GenBank/DDBJ databases">
        <authorList>
            <person name="de Groot N.N."/>
        </authorList>
    </citation>
    <scope>NUCLEOTIDE SEQUENCE [LARGE SCALE GENOMIC DNA]</scope>
    <source>
        <strain evidence="13 14">DSM 15123</strain>
    </source>
</reference>
<evidence type="ECO:0000256" key="4">
    <source>
        <dbReference type="ARBA" id="ARBA00023002"/>
    </source>
</evidence>
<keyword evidence="6 10" id="KW-0676">Redox-active center</keyword>
<evidence type="ECO:0000256" key="7">
    <source>
        <dbReference type="PIRSR" id="PIRSR000350-2"/>
    </source>
</evidence>
<accession>A0A1H8KQV7</accession>
<dbReference type="Proteomes" id="UP000199531">
    <property type="component" value="Unassembled WGS sequence"/>
</dbReference>
<dbReference type="GO" id="GO:0045454">
    <property type="term" value="P:cell redox homeostasis"/>
    <property type="evidence" value="ECO:0007669"/>
    <property type="project" value="InterPro"/>
</dbReference>
<keyword evidence="8" id="KW-0520">NAD</keyword>
<dbReference type="InterPro" id="IPR004099">
    <property type="entry name" value="Pyr_nucl-diS_OxRdtase_dimer"/>
</dbReference>
<feature type="active site" description="Proton acceptor" evidence="7">
    <location>
        <position position="433"/>
    </location>
</feature>
<evidence type="ECO:0000256" key="6">
    <source>
        <dbReference type="ARBA" id="ARBA00023284"/>
    </source>
</evidence>
<dbReference type="Gene3D" id="3.30.390.30">
    <property type="match status" value="1"/>
</dbReference>
<feature type="disulfide bond" description="Redox-active" evidence="9">
    <location>
        <begin position="42"/>
        <end position="47"/>
    </location>
</feature>
<feature type="binding site" evidence="8">
    <location>
        <position position="301"/>
    </location>
    <ligand>
        <name>FAD</name>
        <dbReference type="ChEBI" id="CHEBI:57692"/>
    </ligand>
</feature>
<dbReference type="GO" id="GO:0006749">
    <property type="term" value="P:glutathione metabolic process"/>
    <property type="evidence" value="ECO:0007669"/>
    <property type="project" value="TreeGrafter"/>
</dbReference>
<keyword evidence="4 10" id="KW-0560">Oxidoreductase</keyword>
<dbReference type="STRING" id="1121117.SAMN02745977_02431"/>
<keyword evidence="8" id="KW-0547">Nucleotide-binding</keyword>
<dbReference type="InterPro" id="IPR036188">
    <property type="entry name" value="FAD/NAD-bd_sf"/>
</dbReference>
<dbReference type="GO" id="GO:0034599">
    <property type="term" value="P:cellular response to oxidative stress"/>
    <property type="evidence" value="ECO:0007669"/>
    <property type="project" value="TreeGrafter"/>
</dbReference>
<dbReference type="InterPro" id="IPR001100">
    <property type="entry name" value="Pyr_nuc-diS_OxRdtase"/>
</dbReference>
<evidence type="ECO:0000256" key="1">
    <source>
        <dbReference type="ARBA" id="ARBA00007532"/>
    </source>
</evidence>
<dbReference type="InterPro" id="IPR012999">
    <property type="entry name" value="Pyr_OxRdtase_I_AS"/>
</dbReference>
<dbReference type="SUPFAM" id="SSF51905">
    <property type="entry name" value="FAD/NAD(P)-binding domain"/>
    <property type="match status" value="1"/>
</dbReference>
<dbReference type="Gene3D" id="3.50.50.60">
    <property type="entry name" value="FAD/NAD(P)-binding domain"/>
    <property type="match status" value="2"/>
</dbReference>
<dbReference type="RefSeq" id="WP_091818312.1">
    <property type="nucleotide sequence ID" value="NZ_FOCW01000012.1"/>
</dbReference>
<keyword evidence="3 8" id="KW-0274">FAD</keyword>
<evidence type="ECO:0000259" key="11">
    <source>
        <dbReference type="Pfam" id="PF02852"/>
    </source>
</evidence>
<dbReference type="PROSITE" id="PS00076">
    <property type="entry name" value="PYRIDINE_REDOX_1"/>
    <property type="match status" value="1"/>
</dbReference>
<comment type="cofactor">
    <cofactor evidence="8">
        <name>FAD</name>
        <dbReference type="ChEBI" id="CHEBI:57692"/>
    </cofactor>
    <text evidence="8">Binds 1 FAD per subunit.</text>
</comment>
<dbReference type="NCBIfam" id="NF004776">
    <property type="entry name" value="PRK06116.1"/>
    <property type="match status" value="1"/>
</dbReference>